<evidence type="ECO:0000256" key="3">
    <source>
        <dbReference type="ARBA" id="ARBA00022475"/>
    </source>
</evidence>
<keyword evidence="5 7" id="KW-1133">Transmembrane helix</keyword>
<feature type="transmembrane region" description="Helical" evidence="7">
    <location>
        <begin position="267"/>
        <end position="287"/>
    </location>
</feature>
<evidence type="ECO:0000259" key="8">
    <source>
        <dbReference type="Pfam" id="PF00924"/>
    </source>
</evidence>
<keyword evidence="11" id="KW-1185">Reference proteome</keyword>
<evidence type="ECO:0000256" key="7">
    <source>
        <dbReference type="SAM" id="Phobius"/>
    </source>
</evidence>
<dbReference type="InterPro" id="IPR023408">
    <property type="entry name" value="MscS_beta-dom_sf"/>
</dbReference>
<dbReference type="EMBL" id="JBHSLU010000068">
    <property type="protein sequence ID" value="MFC5507670.1"/>
    <property type="molecule type" value="Genomic_DNA"/>
</dbReference>
<dbReference type="Proteomes" id="UP001596060">
    <property type="component" value="Unassembled WGS sequence"/>
</dbReference>
<proteinExistence type="inferred from homology"/>
<evidence type="ECO:0000256" key="5">
    <source>
        <dbReference type="ARBA" id="ARBA00022989"/>
    </source>
</evidence>
<feature type="transmembrane region" description="Helical" evidence="7">
    <location>
        <begin position="428"/>
        <end position="447"/>
    </location>
</feature>
<dbReference type="Pfam" id="PF00924">
    <property type="entry name" value="MS_channel_2nd"/>
    <property type="match status" value="1"/>
</dbReference>
<evidence type="ECO:0000259" key="9">
    <source>
        <dbReference type="Pfam" id="PF21088"/>
    </source>
</evidence>
<evidence type="ECO:0000256" key="4">
    <source>
        <dbReference type="ARBA" id="ARBA00022692"/>
    </source>
</evidence>
<reference evidence="11" key="1">
    <citation type="journal article" date="2019" name="Int. J. Syst. Evol. Microbiol.">
        <title>The Global Catalogue of Microorganisms (GCM) 10K type strain sequencing project: providing services to taxonomists for standard genome sequencing and annotation.</title>
        <authorList>
            <consortium name="The Broad Institute Genomics Platform"/>
            <consortium name="The Broad Institute Genome Sequencing Center for Infectious Disease"/>
            <person name="Wu L."/>
            <person name="Ma J."/>
        </authorList>
    </citation>
    <scope>NUCLEOTIDE SEQUENCE [LARGE SCALE GENOMIC DNA]</scope>
    <source>
        <strain evidence="11">CCUG 43117</strain>
    </source>
</reference>
<evidence type="ECO:0000313" key="11">
    <source>
        <dbReference type="Proteomes" id="UP001596060"/>
    </source>
</evidence>
<dbReference type="InterPro" id="IPR006685">
    <property type="entry name" value="MscS_channel_2nd"/>
</dbReference>
<gene>
    <name evidence="10" type="ORF">ACFPN9_20715</name>
</gene>
<accession>A0ABW0P5I6</accession>
<feature type="domain" description="Mechanosensitive ion channel transmembrane helices 2/3" evidence="9">
    <location>
        <begin position="408"/>
        <end position="444"/>
    </location>
</feature>
<sequence length="639" mass="66962">MSGEAAAQAIAAPVQGEGSGIGPLDALRRLVELADREFVSALTTAPRLPGEVGGVVARALPDAPLALAQTLAVCAAVVLAYLGTRLMLAGPRRRAGAARSALAGMAGLAGLEVLALLAAAITGRVLLVRGLGILPGSELLPRDMVIALVRWLMGLTLLLILFQPQLRRFRLARVDDAGARKAVRRFAVLFALAHLHIVLLAAAQRAGLSTESAKLISCLVAALLTAGAVQLFASLGRHGTGAAPRFVAITLSLLAFAFWLWGWVDGGFALFHGAVGTMVVLLVALSLDRAIAVSIRDSRQPAEMRRLFVLRVLIDSIALVTILRIGLEFWIVGAFGWLPAESGRLFGYRLSFASLLFVLGATGAAIVHVWTEAALMPGEGEGTLQERDARLARLSTVLPILRATTITLICVVFSLVALSALGVDITPLMAGAGIVGLAISFGSQALVKDVVSGVFHIVDDVFRIGESVEVGSRRGTVEQINLRSVRLREEDGRLHTIPLGELGAVTNHSRKLMRMSVSVALDRTPDRDGIVLFTRQAAAALRSEPAIRQAIVGDIAVKLNAPGPGEEPEQDARGSLVFTFSIGAAAAERARPLIRRLIEETIDELAVAGLLREVAIATDDLSSAAAPAAATAPSPAAAG</sequence>
<dbReference type="PANTHER" id="PTHR30460:SF0">
    <property type="entry name" value="MODERATE CONDUCTANCE MECHANOSENSITIVE CHANNEL YBIO"/>
    <property type="match status" value="1"/>
</dbReference>
<feature type="transmembrane region" description="Helical" evidence="7">
    <location>
        <begin position="308"/>
        <end position="338"/>
    </location>
</feature>
<feature type="transmembrane region" description="Helical" evidence="7">
    <location>
        <begin position="183"/>
        <end position="202"/>
    </location>
</feature>
<keyword evidence="6 7" id="KW-0472">Membrane</keyword>
<comment type="similarity">
    <text evidence="2">Belongs to the MscS (TC 1.A.23) family.</text>
</comment>
<dbReference type="RefSeq" id="WP_066722317.1">
    <property type="nucleotide sequence ID" value="NZ_JBHSLU010000068.1"/>
</dbReference>
<organism evidence="10 11">
    <name type="scientific">Bosea massiliensis</name>
    <dbReference type="NCBI Taxonomy" id="151419"/>
    <lineage>
        <taxon>Bacteria</taxon>
        <taxon>Pseudomonadati</taxon>
        <taxon>Pseudomonadota</taxon>
        <taxon>Alphaproteobacteria</taxon>
        <taxon>Hyphomicrobiales</taxon>
        <taxon>Boseaceae</taxon>
        <taxon>Bosea</taxon>
    </lineage>
</organism>
<dbReference type="SUPFAM" id="SSF82861">
    <property type="entry name" value="Mechanosensitive channel protein MscS (YggB), transmembrane region"/>
    <property type="match status" value="1"/>
</dbReference>
<dbReference type="InterPro" id="IPR011014">
    <property type="entry name" value="MscS_channel_TM-2"/>
</dbReference>
<name>A0ABW0P5I6_9HYPH</name>
<evidence type="ECO:0000256" key="1">
    <source>
        <dbReference type="ARBA" id="ARBA00004651"/>
    </source>
</evidence>
<evidence type="ECO:0000256" key="2">
    <source>
        <dbReference type="ARBA" id="ARBA00008017"/>
    </source>
</evidence>
<dbReference type="Pfam" id="PF21088">
    <property type="entry name" value="MS_channel_1st"/>
    <property type="match status" value="1"/>
</dbReference>
<comment type="caution">
    <text evidence="10">The sequence shown here is derived from an EMBL/GenBank/DDBJ whole genome shotgun (WGS) entry which is preliminary data.</text>
</comment>
<protein>
    <submittedName>
        <fullName evidence="10">Mechanosensitive ion channel family protein</fullName>
    </submittedName>
</protein>
<feature type="domain" description="Mechanosensitive ion channel MscS" evidence="8">
    <location>
        <begin position="446"/>
        <end position="510"/>
    </location>
</feature>
<dbReference type="SUPFAM" id="SSF50182">
    <property type="entry name" value="Sm-like ribonucleoproteins"/>
    <property type="match status" value="1"/>
</dbReference>
<feature type="transmembrane region" description="Helical" evidence="7">
    <location>
        <begin position="242"/>
        <end position="261"/>
    </location>
</feature>
<feature type="transmembrane region" description="Helical" evidence="7">
    <location>
        <begin position="400"/>
        <end position="422"/>
    </location>
</feature>
<keyword evidence="4 7" id="KW-0812">Transmembrane</keyword>
<dbReference type="Gene3D" id="2.30.30.60">
    <property type="match status" value="1"/>
</dbReference>
<feature type="transmembrane region" description="Helical" evidence="7">
    <location>
        <begin position="100"/>
        <end position="124"/>
    </location>
</feature>
<feature type="transmembrane region" description="Helical" evidence="7">
    <location>
        <begin position="144"/>
        <end position="162"/>
    </location>
</feature>
<dbReference type="PANTHER" id="PTHR30460">
    <property type="entry name" value="MODERATE CONDUCTANCE MECHANOSENSITIVE CHANNEL YBIO"/>
    <property type="match status" value="1"/>
</dbReference>
<dbReference type="InterPro" id="IPR010920">
    <property type="entry name" value="LSM_dom_sf"/>
</dbReference>
<feature type="transmembrane region" description="Helical" evidence="7">
    <location>
        <begin position="66"/>
        <end position="88"/>
    </location>
</feature>
<feature type="transmembrane region" description="Helical" evidence="7">
    <location>
        <begin position="214"/>
        <end position="235"/>
    </location>
</feature>
<dbReference type="InterPro" id="IPR045276">
    <property type="entry name" value="YbiO_bact"/>
</dbReference>
<evidence type="ECO:0000256" key="6">
    <source>
        <dbReference type="ARBA" id="ARBA00023136"/>
    </source>
</evidence>
<keyword evidence="3" id="KW-1003">Cell membrane</keyword>
<dbReference type="Gene3D" id="1.10.287.1260">
    <property type="match status" value="1"/>
</dbReference>
<feature type="transmembrane region" description="Helical" evidence="7">
    <location>
        <begin position="350"/>
        <end position="370"/>
    </location>
</feature>
<evidence type="ECO:0000313" key="10">
    <source>
        <dbReference type="EMBL" id="MFC5507670.1"/>
    </source>
</evidence>
<comment type="subcellular location">
    <subcellularLocation>
        <location evidence="1">Cell membrane</location>
        <topology evidence="1">Multi-pass membrane protein</topology>
    </subcellularLocation>
</comment>
<dbReference type="InterPro" id="IPR049142">
    <property type="entry name" value="MS_channel_1st"/>
</dbReference>